<name>A0ABX4NJA6_9LEPT</name>
<evidence type="ECO:0000313" key="1">
    <source>
        <dbReference type="EMBL" id="PJZ56906.1"/>
    </source>
</evidence>
<organism evidence="1 2">
    <name type="scientific">Leptospira barantonii</name>
    <dbReference type="NCBI Taxonomy" id="2023184"/>
    <lineage>
        <taxon>Bacteria</taxon>
        <taxon>Pseudomonadati</taxon>
        <taxon>Spirochaetota</taxon>
        <taxon>Spirochaetia</taxon>
        <taxon>Leptospirales</taxon>
        <taxon>Leptospiraceae</taxon>
        <taxon>Leptospira</taxon>
    </lineage>
</organism>
<dbReference type="Gene3D" id="2.130.10.10">
    <property type="entry name" value="YVTN repeat-like/Quinoprotein amine dehydrogenase"/>
    <property type="match status" value="1"/>
</dbReference>
<dbReference type="RefSeq" id="WP_100762847.1">
    <property type="nucleotide sequence ID" value="NZ_NPDS01000005.1"/>
</dbReference>
<comment type="caution">
    <text evidence="1">The sequence shown here is derived from an EMBL/GenBank/DDBJ whole genome shotgun (WGS) entry which is preliminary data.</text>
</comment>
<gene>
    <name evidence="1" type="ORF">CH367_12440</name>
</gene>
<proteinExistence type="predicted"/>
<dbReference type="EMBL" id="NPDS01000005">
    <property type="protein sequence ID" value="PJZ56906.1"/>
    <property type="molecule type" value="Genomic_DNA"/>
</dbReference>
<sequence>MSCLFCKNGEKTFFRRVTLTEDRYSYDFPIRDIVEHSTQVFPDIYRCKTCGEFWVIQSRGTGDPRSTYPEFYVQEAKLLEGKEKDLVQDPTLAKLLEVRFDENRILPYDFAVSCLQKIELRERETLKNLYIQKSTNLDSSIKYWLEKWFSENFPKEHKGIFEKGFHQGAVALLTLPEETKTIESCSIDSDKIVLWTENKEGENFLSGIDVGDGSILWKTKVLPPFKTGPKIPILFWKSGYLCSFHGVQETSFSLLDRPDVLLIHDLNGNKAGEFSLQLSCYEVDPTRERDFSECRTVHNFEVTILNHVLYFPKNKSVVAYDLLEQKELWTLDLPGLEIFSGKVLFDGEGNSVFFALKGICVFDSERKLKAYWKSSAHPVFIDEYLNLFYYYAKIENPQRKRRIEFKDKKESGVELIHFLNSPPLVFEEGYLFCFGYDKSYITNLEFDILKTYDKTSTDILGPHKSTNPIFPSLVVEDRIVFAEDYRHVTILKRNGEFVSEYPIQNPLKNFFTFDGKNIAIVESIHDGYGSENQFRLTVLGPNGELKKQILLRTMDGFNICFDAYLTFVYNSSLMKIDLAKDSNS</sequence>
<dbReference type="InterPro" id="IPR015943">
    <property type="entry name" value="WD40/YVTN_repeat-like_dom_sf"/>
</dbReference>
<accession>A0ABX4NJA6</accession>
<keyword evidence="2" id="KW-1185">Reference proteome</keyword>
<dbReference type="SUPFAM" id="SSF50998">
    <property type="entry name" value="Quinoprotein alcohol dehydrogenase-like"/>
    <property type="match status" value="1"/>
</dbReference>
<protein>
    <submittedName>
        <fullName evidence="1">Uncharacterized protein</fullName>
    </submittedName>
</protein>
<dbReference type="InterPro" id="IPR011047">
    <property type="entry name" value="Quinoprotein_ADH-like_sf"/>
</dbReference>
<reference evidence="1 2" key="1">
    <citation type="submission" date="2017-07" db="EMBL/GenBank/DDBJ databases">
        <title>Leptospira spp. isolated from tropical soils.</title>
        <authorList>
            <person name="Thibeaux R."/>
            <person name="Iraola G."/>
            <person name="Ferres I."/>
            <person name="Bierque E."/>
            <person name="Girault D."/>
            <person name="Soupe-Gilbert M.-E."/>
            <person name="Picardeau M."/>
            <person name="Goarant C."/>
        </authorList>
    </citation>
    <scope>NUCLEOTIDE SEQUENCE [LARGE SCALE GENOMIC DNA]</scope>
    <source>
        <strain evidence="1 2">FH4-C-A1</strain>
    </source>
</reference>
<evidence type="ECO:0000313" key="2">
    <source>
        <dbReference type="Proteomes" id="UP000231879"/>
    </source>
</evidence>
<dbReference type="Proteomes" id="UP000231879">
    <property type="component" value="Unassembled WGS sequence"/>
</dbReference>